<evidence type="ECO:0000313" key="9">
    <source>
        <dbReference type="Proteomes" id="UP000187822"/>
    </source>
</evidence>
<proteinExistence type="predicted"/>
<dbReference type="OrthoDB" id="4612at2157"/>
<keyword evidence="4" id="KW-0862">Zinc</keyword>
<dbReference type="EMBL" id="LT671858">
    <property type="protein sequence ID" value="SIM76108.1"/>
    <property type="molecule type" value="Genomic_DNA"/>
</dbReference>
<evidence type="ECO:0000313" key="7">
    <source>
        <dbReference type="EMBL" id="SIM76108.1"/>
    </source>
</evidence>
<dbReference type="InterPro" id="IPR028090">
    <property type="entry name" value="JAB_dom_prok"/>
</dbReference>
<organism evidence="7 10">
    <name type="scientific">Cuniculiplasma divulgatum</name>
    <dbReference type="NCBI Taxonomy" id="1673428"/>
    <lineage>
        <taxon>Archaea</taxon>
        <taxon>Methanobacteriati</taxon>
        <taxon>Thermoplasmatota</taxon>
        <taxon>Thermoplasmata</taxon>
        <taxon>Thermoplasmatales</taxon>
        <taxon>Cuniculiplasmataceae</taxon>
        <taxon>Cuniculiplasma</taxon>
    </lineage>
</organism>
<protein>
    <submittedName>
        <fullName evidence="7">JAMM family zinc metalloprotease</fullName>
    </submittedName>
</protein>
<dbReference type="Proteomes" id="UP000187822">
    <property type="component" value="Chromosome I"/>
</dbReference>
<reference evidence="8" key="2">
    <citation type="submission" date="2016-06" db="EMBL/GenBank/DDBJ databases">
        <authorList>
            <person name="Olsen C.W."/>
            <person name="Carey S."/>
            <person name="Hinshaw L."/>
            <person name="Karasin A.I."/>
        </authorList>
    </citation>
    <scope>NUCLEOTIDE SEQUENCE [LARGE SCALE GENOMIC DNA]</scope>
    <source>
        <strain evidence="8">PM4</strain>
    </source>
</reference>
<evidence type="ECO:0000256" key="2">
    <source>
        <dbReference type="ARBA" id="ARBA00022723"/>
    </source>
</evidence>
<dbReference type="GO" id="GO:0046872">
    <property type="term" value="F:metal ion binding"/>
    <property type="evidence" value="ECO:0007669"/>
    <property type="project" value="UniProtKB-KW"/>
</dbReference>
<reference evidence="7 10" key="1">
    <citation type="submission" date="2016-04" db="EMBL/GenBank/DDBJ databases">
        <authorList>
            <person name="Evans L.H."/>
            <person name="Alamgir A."/>
            <person name="Owens N."/>
            <person name="Weber N.D."/>
            <person name="Virtaneva K."/>
            <person name="Barbian K."/>
            <person name="Babar A."/>
            <person name="Rosenke K."/>
        </authorList>
    </citation>
    <scope>NUCLEOTIDE SEQUENCE [LARGE SCALE GENOMIC DNA]</scope>
    <source>
        <strain evidence="7">S5</strain>
        <strain evidence="10">S5(T) (JCM 30642 \VKM B-2941)</strain>
    </source>
</reference>
<evidence type="ECO:0000259" key="6">
    <source>
        <dbReference type="Pfam" id="PF14464"/>
    </source>
</evidence>
<dbReference type="GeneID" id="30928082"/>
<dbReference type="RefSeq" id="WP_021790098.1">
    <property type="nucleotide sequence ID" value="NZ_LT719092.1"/>
</dbReference>
<keyword evidence="1 7" id="KW-0645">Protease</keyword>
<dbReference type="STRING" id="1673428.CPM_1496"/>
<evidence type="ECO:0000256" key="5">
    <source>
        <dbReference type="ARBA" id="ARBA00023049"/>
    </source>
</evidence>
<dbReference type="Proteomes" id="UP000195607">
    <property type="component" value="Chromosome I"/>
</dbReference>
<keyword evidence="5 7" id="KW-0482">Metalloprotease</keyword>
<name>A0A1N5VTA9_9ARCH</name>
<feature type="domain" description="JAB" evidence="6">
    <location>
        <begin position="8"/>
        <end position="101"/>
    </location>
</feature>
<reference evidence="9" key="3">
    <citation type="submission" date="2016-06" db="EMBL/GenBank/DDBJ databases">
        <authorList>
            <person name="Toshchakov V.S."/>
        </authorList>
    </citation>
    <scope>NUCLEOTIDE SEQUENCE [LARGE SCALE GENOMIC DNA]</scope>
    <source>
        <strain>PM4 (JCM 30641</strain>
        <strain evidence="9">\VKM B-2940)</strain>
    </source>
</reference>
<sequence>MWSIRFRLIRMIMEASKDTYPMEFGALLKGEHDVIYEIAIMPGTIQGDHHTIMWMGSKPVDFTIIGSVHSHPSGVIRPSDADLHMFQNTGPIHMIVGYPYRDTDYKFFNRKGEEIKIGIIGGNQIE</sequence>
<evidence type="ECO:0000256" key="3">
    <source>
        <dbReference type="ARBA" id="ARBA00022801"/>
    </source>
</evidence>
<dbReference type="GO" id="GO:0008237">
    <property type="term" value="F:metallopeptidase activity"/>
    <property type="evidence" value="ECO:0007669"/>
    <property type="project" value="UniProtKB-KW"/>
</dbReference>
<keyword evidence="3" id="KW-0378">Hydrolase</keyword>
<gene>
    <name evidence="8" type="ORF">CPM_1496</name>
    <name evidence="7" type="ORF">CSP5_1502</name>
</gene>
<dbReference type="EMBL" id="LT719092">
    <property type="protein sequence ID" value="SJK85290.1"/>
    <property type="molecule type" value="Genomic_DNA"/>
</dbReference>
<dbReference type="Gene3D" id="3.40.140.10">
    <property type="entry name" value="Cytidine Deaminase, domain 2"/>
    <property type="match status" value="1"/>
</dbReference>
<dbReference type="AlphaFoldDB" id="A0A1N5VTA9"/>
<evidence type="ECO:0000313" key="10">
    <source>
        <dbReference type="Proteomes" id="UP000195607"/>
    </source>
</evidence>
<keyword evidence="2" id="KW-0479">Metal-binding</keyword>
<dbReference type="KEGG" id="cdiv:CPM_1496"/>
<dbReference type="Pfam" id="PF14464">
    <property type="entry name" value="Prok-JAB"/>
    <property type="match status" value="1"/>
</dbReference>
<dbReference type="SUPFAM" id="SSF102712">
    <property type="entry name" value="JAB1/MPN domain"/>
    <property type="match status" value="1"/>
</dbReference>
<keyword evidence="9" id="KW-1185">Reference proteome</keyword>
<evidence type="ECO:0000256" key="4">
    <source>
        <dbReference type="ARBA" id="ARBA00022833"/>
    </source>
</evidence>
<dbReference type="GO" id="GO:0006508">
    <property type="term" value="P:proteolysis"/>
    <property type="evidence" value="ECO:0007669"/>
    <property type="project" value="UniProtKB-KW"/>
</dbReference>
<evidence type="ECO:0000256" key="1">
    <source>
        <dbReference type="ARBA" id="ARBA00022670"/>
    </source>
</evidence>
<evidence type="ECO:0000313" key="8">
    <source>
        <dbReference type="EMBL" id="SJK85290.1"/>
    </source>
</evidence>
<accession>A0A1N5VTA9</accession>